<evidence type="ECO:0000256" key="5">
    <source>
        <dbReference type="ARBA" id="ARBA00023157"/>
    </source>
</evidence>
<protein>
    <submittedName>
        <fullName evidence="11">Laccase lcc6</fullName>
    </submittedName>
</protein>
<dbReference type="PANTHER" id="PTHR11709">
    <property type="entry name" value="MULTI-COPPER OXIDASE"/>
    <property type="match status" value="1"/>
</dbReference>
<evidence type="ECO:0000313" key="11">
    <source>
        <dbReference type="EMBL" id="KAF9076431.1"/>
    </source>
</evidence>
<evidence type="ECO:0000256" key="6">
    <source>
        <dbReference type="ARBA" id="ARBA00023180"/>
    </source>
</evidence>
<dbReference type="Gene3D" id="2.60.40.420">
    <property type="entry name" value="Cupredoxins - blue copper proteins"/>
    <property type="match status" value="3"/>
</dbReference>
<comment type="similarity">
    <text evidence="1">Belongs to the multicopper oxidase family.</text>
</comment>
<sequence>MVHCLLSLLLVGGLSTVAIADPVISDVEHSLGYNADCPPTIGPVTDLVIENADIAPDGFTRAAVLAGGTYPGPLITGSKNDNFKINVIDKLEDSSMLRATSIHWHGLFQKGTNWADGGASVNQCPIVPGNSFEYQFQALNQAGTYWYHSHFGTQYCDGLRGPIVVYDPDDKYNDMYDCDDASTVITLSDWYHTPAPVLNQIAGPAIPDSVLINGLGRWQAGNMNTELSVINVVQSKRYRLRVIGMSCSPNFIFSIDHHKFTVIEADGEYTEPLRDISSVQVFAGQRYSLILCADQPVDNYVIRANPNEGPPGFEGGINSAILRYIGAPETEPDFTPPADYPPPLMLETDLHARDDCEAPGRPEPEGADVNINMLLDLNFGTGLFTINNVAFIPPDVPVLLQILNADRSKSAEALALAPEGSVYPLPLNKSIQLAFPVGPNGKIGGPHPFHLHGHSFSVVRSAGSENYNYENPVKRDVVSATTTGNATDNVTIRFRTDNSGPWFLHCHIDWHLDKGFAAVFAEDAPDTAKTVHPTQQWEDLCPAYDRLSKEEIGGILPNGNQSI</sequence>
<dbReference type="InterPro" id="IPR008972">
    <property type="entry name" value="Cupredoxin"/>
</dbReference>
<dbReference type="InterPro" id="IPR045087">
    <property type="entry name" value="Cu-oxidase_fam"/>
</dbReference>
<proteinExistence type="inferred from homology"/>
<keyword evidence="6" id="KW-0325">Glycoprotein</keyword>
<dbReference type="PROSITE" id="PS00079">
    <property type="entry name" value="MULTICOPPER_OXIDASE1"/>
    <property type="match status" value="1"/>
</dbReference>
<dbReference type="PANTHER" id="PTHR11709:SF511">
    <property type="entry name" value="LACCASE"/>
    <property type="match status" value="1"/>
</dbReference>
<keyword evidence="7" id="KW-0732">Signal</keyword>
<dbReference type="OrthoDB" id="2121828at2759"/>
<comment type="caution">
    <text evidence="11">The sequence shown here is derived from an EMBL/GenBank/DDBJ whole genome shotgun (WGS) entry which is preliminary data.</text>
</comment>
<keyword evidence="4" id="KW-0186">Copper</keyword>
<gene>
    <name evidence="11" type="ORF">BDP27DRAFT_797325</name>
</gene>
<dbReference type="AlphaFoldDB" id="A0A9P5Q1K4"/>
<evidence type="ECO:0000256" key="3">
    <source>
        <dbReference type="ARBA" id="ARBA00023002"/>
    </source>
</evidence>
<evidence type="ECO:0000256" key="4">
    <source>
        <dbReference type="ARBA" id="ARBA00023008"/>
    </source>
</evidence>
<dbReference type="Pfam" id="PF00394">
    <property type="entry name" value="Cu-oxidase"/>
    <property type="match status" value="1"/>
</dbReference>
<dbReference type="CDD" id="cd13903">
    <property type="entry name" value="CuRO_3_Tv-LCC_like"/>
    <property type="match status" value="1"/>
</dbReference>
<reference evidence="11" key="1">
    <citation type="submission" date="2020-11" db="EMBL/GenBank/DDBJ databases">
        <authorList>
            <consortium name="DOE Joint Genome Institute"/>
            <person name="Ahrendt S."/>
            <person name="Riley R."/>
            <person name="Andreopoulos W."/>
            <person name="Labutti K."/>
            <person name="Pangilinan J."/>
            <person name="Ruiz-Duenas F.J."/>
            <person name="Barrasa J.M."/>
            <person name="Sanchez-Garcia M."/>
            <person name="Camarero S."/>
            <person name="Miyauchi S."/>
            <person name="Serrano A."/>
            <person name="Linde D."/>
            <person name="Babiker R."/>
            <person name="Drula E."/>
            <person name="Ayuso-Fernandez I."/>
            <person name="Pacheco R."/>
            <person name="Padilla G."/>
            <person name="Ferreira P."/>
            <person name="Barriuso J."/>
            <person name="Kellner H."/>
            <person name="Castanera R."/>
            <person name="Alfaro M."/>
            <person name="Ramirez L."/>
            <person name="Pisabarro A.G."/>
            <person name="Kuo A."/>
            <person name="Tritt A."/>
            <person name="Lipzen A."/>
            <person name="He G."/>
            <person name="Yan M."/>
            <person name="Ng V."/>
            <person name="Cullen D."/>
            <person name="Martin F."/>
            <person name="Rosso M.-N."/>
            <person name="Henrissat B."/>
            <person name="Hibbett D."/>
            <person name="Martinez A.T."/>
            <person name="Grigoriev I.V."/>
        </authorList>
    </citation>
    <scope>NUCLEOTIDE SEQUENCE</scope>
    <source>
        <strain evidence="11">AH 40177</strain>
    </source>
</reference>
<evidence type="ECO:0000256" key="7">
    <source>
        <dbReference type="SAM" id="SignalP"/>
    </source>
</evidence>
<feature type="signal peptide" evidence="7">
    <location>
        <begin position="1"/>
        <end position="20"/>
    </location>
</feature>
<feature type="domain" description="Plastocyanin-like" evidence="8">
    <location>
        <begin position="182"/>
        <end position="327"/>
    </location>
</feature>
<organism evidence="11 12">
    <name type="scientific">Rhodocollybia butyracea</name>
    <dbReference type="NCBI Taxonomy" id="206335"/>
    <lineage>
        <taxon>Eukaryota</taxon>
        <taxon>Fungi</taxon>
        <taxon>Dikarya</taxon>
        <taxon>Basidiomycota</taxon>
        <taxon>Agaricomycotina</taxon>
        <taxon>Agaricomycetes</taxon>
        <taxon>Agaricomycetidae</taxon>
        <taxon>Agaricales</taxon>
        <taxon>Marasmiineae</taxon>
        <taxon>Omphalotaceae</taxon>
        <taxon>Rhodocollybia</taxon>
    </lineage>
</organism>
<dbReference type="InterPro" id="IPR011706">
    <property type="entry name" value="Cu-oxidase_C"/>
</dbReference>
<dbReference type="InterPro" id="IPR011707">
    <property type="entry name" value="Cu-oxidase-like_N"/>
</dbReference>
<dbReference type="CDD" id="cd13856">
    <property type="entry name" value="CuRO_1_Tv-LCC_like"/>
    <property type="match status" value="1"/>
</dbReference>
<dbReference type="EMBL" id="JADNRY010000006">
    <property type="protein sequence ID" value="KAF9076431.1"/>
    <property type="molecule type" value="Genomic_DNA"/>
</dbReference>
<evidence type="ECO:0000256" key="1">
    <source>
        <dbReference type="ARBA" id="ARBA00010609"/>
    </source>
</evidence>
<dbReference type="GO" id="GO:0005507">
    <property type="term" value="F:copper ion binding"/>
    <property type="evidence" value="ECO:0007669"/>
    <property type="project" value="InterPro"/>
</dbReference>
<dbReference type="Pfam" id="PF07732">
    <property type="entry name" value="Cu-oxidase_3"/>
    <property type="match status" value="1"/>
</dbReference>
<dbReference type="FunFam" id="2.60.40.420:FF:000045">
    <property type="entry name" value="Laccase 2"/>
    <property type="match status" value="1"/>
</dbReference>
<feature type="domain" description="Plastocyanin-like" evidence="10">
    <location>
        <begin position="50"/>
        <end position="169"/>
    </location>
</feature>
<evidence type="ECO:0000259" key="10">
    <source>
        <dbReference type="Pfam" id="PF07732"/>
    </source>
</evidence>
<name>A0A9P5Q1K4_9AGAR</name>
<evidence type="ECO:0000259" key="8">
    <source>
        <dbReference type="Pfam" id="PF00394"/>
    </source>
</evidence>
<dbReference type="Pfam" id="PF07731">
    <property type="entry name" value="Cu-oxidase_2"/>
    <property type="match status" value="1"/>
</dbReference>
<keyword evidence="12" id="KW-1185">Reference proteome</keyword>
<evidence type="ECO:0000313" key="12">
    <source>
        <dbReference type="Proteomes" id="UP000772434"/>
    </source>
</evidence>
<keyword evidence="3" id="KW-0560">Oxidoreductase</keyword>
<dbReference type="SUPFAM" id="SSF49503">
    <property type="entry name" value="Cupredoxins"/>
    <property type="match status" value="3"/>
</dbReference>
<keyword evidence="2" id="KW-0479">Metal-binding</keyword>
<feature type="domain" description="Plastocyanin-like" evidence="9">
    <location>
        <begin position="392"/>
        <end position="524"/>
    </location>
</feature>
<feature type="chain" id="PRO_5040325729" evidence="7">
    <location>
        <begin position="21"/>
        <end position="563"/>
    </location>
</feature>
<evidence type="ECO:0000256" key="2">
    <source>
        <dbReference type="ARBA" id="ARBA00022723"/>
    </source>
</evidence>
<dbReference type="InterPro" id="IPR033138">
    <property type="entry name" value="Cu_oxidase_CS"/>
</dbReference>
<dbReference type="InterPro" id="IPR001117">
    <property type="entry name" value="Cu-oxidase_2nd"/>
</dbReference>
<accession>A0A9P5Q1K4</accession>
<keyword evidence="5" id="KW-1015">Disulfide bond</keyword>
<dbReference type="Proteomes" id="UP000772434">
    <property type="component" value="Unassembled WGS sequence"/>
</dbReference>
<dbReference type="GO" id="GO:0016491">
    <property type="term" value="F:oxidoreductase activity"/>
    <property type="evidence" value="ECO:0007669"/>
    <property type="project" value="UniProtKB-KW"/>
</dbReference>
<evidence type="ECO:0000259" key="9">
    <source>
        <dbReference type="Pfam" id="PF07731"/>
    </source>
</evidence>